<dbReference type="NCBIfam" id="TIGR00494">
    <property type="entry name" value="crcB"/>
    <property type="match status" value="1"/>
</dbReference>
<evidence type="ECO:0000256" key="8">
    <source>
        <dbReference type="ARBA" id="ARBA00035585"/>
    </source>
</evidence>
<dbReference type="HAMAP" id="MF_00454">
    <property type="entry name" value="FluC"/>
    <property type="match status" value="1"/>
</dbReference>
<dbReference type="PANTHER" id="PTHR28259">
    <property type="entry name" value="FLUORIDE EXPORT PROTEIN 1-RELATED"/>
    <property type="match status" value="1"/>
</dbReference>
<evidence type="ECO:0000256" key="3">
    <source>
        <dbReference type="ARBA" id="ARBA00022692"/>
    </source>
</evidence>
<dbReference type="GO" id="GO:0005886">
    <property type="term" value="C:plasma membrane"/>
    <property type="evidence" value="ECO:0007669"/>
    <property type="project" value="UniProtKB-SubCell"/>
</dbReference>
<comment type="function">
    <text evidence="9 10">Fluoride-specific ion channel. Important for reducing fluoride concentration in the cell, thus reducing its toxicity.</text>
</comment>
<dbReference type="RefSeq" id="WP_143895146.1">
    <property type="nucleotide sequence ID" value="NZ_CP041666.1"/>
</dbReference>
<evidence type="ECO:0000256" key="1">
    <source>
        <dbReference type="ARBA" id="ARBA00004651"/>
    </source>
</evidence>
<keyword evidence="3 10" id="KW-0812">Transmembrane</keyword>
<feature type="transmembrane region" description="Helical" evidence="10">
    <location>
        <begin position="99"/>
        <end position="120"/>
    </location>
</feature>
<proteinExistence type="inferred from homology"/>
<evidence type="ECO:0000256" key="10">
    <source>
        <dbReference type="HAMAP-Rule" id="MF_00454"/>
    </source>
</evidence>
<dbReference type="PANTHER" id="PTHR28259:SF1">
    <property type="entry name" value="FLUORIDE EXPORT PROTEIN 1-RELATED"/>
    <property type="match status" value="1"/>
</dbReference>
<evidence type="ECO:0000313" key="12">
    <source>
        <dbReference type="Proteomes" id="UP000315215"/>
    </source>
</evidence>
<evidence type="ECO:0000256" key="4">
    <source>
        <dbReference type="ARBA" id="ARBA00022989"/>
    </source>
</evidence>
<dbReference type="Pfam" id="PF02537">
    <property type="entry name" value="CRCB"/>
    <property type="match status" value="1"/>
</dbReference>
<evidence type="ECO:0000256" key="5">
    <source>
        <dbReference type="ARBA" id="ARBA00023136"/>
    </source>
</evidence>
<dbReference type="GO" id="GO:0046872">
    <property type="term" value="F:metal ion binding"/>
    <property type="evidence" value="ECO:0007669"/>
    <property type="project" value="UniProtKB-KW"/>
</dbReference>
<evidence type="ECO:0000313" key="11">
    <source>
        <dbReference type="EMBL" id="QDP41021.1"/>
    </source>
</evidence>
<protein>
    <recommendedName>
        <fullName evidence="10">Fluoride-specific ion channel FluC</fullName>
    </recommendedName>
</protein>
<keyword evidence="10" id="KW-0406">Ion transport</keyword>
<keyword evidence="10" id="KW-0479">Metal-binding</keyword>
<sequence>MSIKVHDANTYLAIGLGGIAGSLSRFGISTFLNATFFPFATLLVNLVGCFLLPIASNHPRLQRLSAPYRVAIGTGFLGSFTTFSTFSVDTWQLFQAHPITAFGYVFISVFGGLACAFLGFKLARKKVEES</sequence>
<dbReference type="AlphaFoldDB" id="A0A516KI13"/>
<name>A0A516KI13_9BACI</name>
<dbReference type="InterPro" id="IPR003691">
    <property type="entry name" value="FluC"/>
</dbReference>
<comment type="catalytic activity">
    <reaction evidence="8">
        <text>fluoride(in) = fluoride(out)</text>
        <dbReference type="Rhea" id="RHEA:76159"/>
        <dbReference type="ChEBI" id="CHEBI:17051"/>
    </reaction>
    <physiologicalReaction direction="left-to-right" evidence="8">
        <dbReference type="Rhea" id="RHEA:76160"/>
    </physiologicalReaction>
</comment>
<dbReference type="EMBL" id="CP041666">
    <property type="protein sequence ID" value="QDP41021.1"/>
    <property type="molecule type" value="Genomic_DNA"/>
</dbReference>
<keyword evidence="2 10" id="KW-1003">Cell membrane</keyword>
<gene>
    <name evidence="10 11" type="primary">crcB</name>
    <name evidence="10" type="synonym">fluC</name>
    <name evidence="11" type="ORF">FN924_12960</name>
</gene>
<dbReference type="GO" id="GO:0140114">
    <property type="term" value="P:cellular detoxification of fluoride"/>
    <property type="evidence" value="ECO:0007669"/>
    <property type="project" value="UniProtKB-UniRule"/>
</dbReference>
<dbReference type="Proteomes" id="UP000315215">
    <property type="component" value="Chromosome"/>
</dbReference>
<evidence type="ECO:0000256" key="2">
    <source>
        <dbReference type="ARBA" id="ARBA00022475"/>
    </source>
</evidence>
<accession>A0A516KI13</accession>
<feature type="transmembrane region" description="Helical" evidence="10">
    <location>
        <begin position="66"/>
        <end position="87"/>
    </location>
</feature>
<keyword evidence="10" id="KW-0813">Transport</keyword>
<comment type="similarity">
    <text evidence="7 10">Belongs to the fluoride channel Fluc/FEX (TC 1.A.43) family.</text>
</comment>
<feature type="transmembrane region" description="Helical" evidence="10">
    <location>
        <begin position="34"/>
        <end position="54"/>
    </location>
</feature>
<evidence type="ECO:0000256" key="9">
    <source>
        <dbReference type="ARBA" id="ARBA00049940"/>
    </source>
</evidence>
<keyword evidence="10" id="KW-0915">Sodium</keyword>
<comment type="subcellular location">
    <subcellularLocation>
        <location evidence="1 10">Cell membrane</location>
        <topology evidence="1 10">Multi-pass membrane protein</topology>
    </subcellularLocation>
</comment>
<dbReference type="OrthoDB" id="9799631at2"/>
<keyword evidence="4 10" id="KW-1133">Transmembrane helix</keyword>
<reference evidence="11 12" key="1">
    <citation type="submission" date="2019-07" db="EMBL/GenBank/DDBJ databases">
        <authorList>
            <person name="Li J."/>
        </authorList>
    </citation>
    <scope>NUCLEOTIDE SEQUENCE [LARGE SCALE GENOMIC DNA]</scope>
    <source>
        <strain evidence="11 12">TKL69</strain>
    </source>
</reference>
<feature type="binding site" evidence="10">
    <location>
        <position position="81"/>
    </location>
    <ligand>
        <name>Na(+)</name>
        <dbReference type="ChEBI" id="CHEBI:29101"/>
        <note>structural</note>
    </ligand>
</feature>
<feature type="transmembrane region" description="Helical" evidence="10">
    <location>
        <begin position="12"/>
        <end position="28"/>
    </location>
</feature>
<feature type="binding site" evidence="10">
    <location>
        <position position="78"/>
    </location>
    <ligand>
        <name>Na(+)</name>
        <dbReference type="ChEBI" id="CHEBI:29101"/>
        <note>structural</note>
    </ligand>
</feature>
<dbReference type="KEGG" id="aqt:FN924_12960"/>
<dbReference type="GO" id="GO:0062054">
    <property type="term" value="F:fluoride channel activity"/>
    <property type="evidence" value="ECO:0007669"/>
    <property type="project" value="UniProtKB-UniRule"/>
</dbReference>
<comment type="activity regulation">
    <text evidence="10">Na(+) is not transported, but it plays an essential structural role and its presence is essential for fluoride channel function.</text>
</comment>
<evidence type="ECO:0000256" key="6">
    <source>
        <dbReference type="ARBA" id="ARBA00023303"/>
    </source>
</evidence>
<evidence type="ECO:0000256" key="7">
    <source>
        <dbReference type="ARBA" id="ARBA00035120"/>
    </source>
</evidence>
<keyword evidence="5 10" id="KW-0472">Membrane</keyword>
<keyword evidence="6 10" id="KW-0407">Ion channel</keyword>
<organism evidence="11 12">
    <name type="scientific">Radiobacillus deserti</name>
    <dbReference type="NCBI Taxonomy" id="2594883"/>
    <lineage>
        <taxon>Bacteria</taxon>
        <taxon>Bacillati</taxon>
        <taxon>Bacillota</taxon>
        <taxon>Bacilli</taxon>
        <taxon>Bacillales</taxon>
        <taxon>Bacillaceae</taxon>
        <taxon>Radiobacillus</taxon>
    </lineage>
</organism>
<keyword evidence="12" id="KW-1185">Reference proteome</keyword>